<accession>A0A395IQM7</accession>
<name>A0A395IQM7_9HELO</name>
<dbReference type="OrthoDB" id="3471801at2759"/>
<gene>
    <name evidence="1" type="ORF">DID88_002678</name>
</gene>
<proteinExistence type="predicted"/>
<keyword evidence="2" id="KW-1185">Reference proteome</keyword>
<sequence>MSPSLALGWVQDPEDHNGLSVEVMANGLLSRIQCHYSPVKYAVCKTNLVLPTHWDRYRLKIESYKKRFPRKDAGIHFEDLDIGDLWKLDSLVINSWKTVSTWESDSLKEAINLSKSVENDYIIVRSYDELLEFAKAIAHA</sequence>
<dbReference type="AlphaFoldDB" id="A0A395IQM7"/>
<organism evidence="1 2">
    <name type="scientific">Monilinia fructigena</name>
    <dbReference type="NCBI Taxonomy" id="38457"/>
    <lineage>
        <taxon>Eukaryota</taxon>
        <taxon>Fungi</taxon>
        <taxon>Dikarya</taxon>
        <taxon>Ascomycota</taxon>
        <taxon>Pezizomycotina</taxon>
        <taxon>Leotiomycetes</taxon>
        <taxon>Helotiales</taxon>
        <taxon>Sclerotiniaceae</taxon>
        <taxon>Monilinia</taxon>
    </lineage>
</organism>
<comment type="caution">
    <text evidence="1">The sequence shown here is derived from an EMBL/GenBank/DDBJ whole genome shotgun (WGS) entry which is preliminary data.</text>
</comment>
<dbReference type="EMBL" id="QKRW01000026">
    <property type="protein sequence ID" value="RAL62194.1"/>
    <property type="molecule type" value="Genomic_DNA"/>
</dbReference>
<reference evidence="1 2" key="1">
    <citation type="submission" date="2018-06" db="EMBL/GenBank/DDBJ databases">
        <title>Genome Sequence of the Brown Rot Fungal Pathogen Monilinia fructigena.</title>
        <authorList>
            <person name="Landi L."/>
            <person name="De Miccolis Angelini R.M."/>
            <person name="Pollastro S."/>
            <person name="Abate D."/>
            <person name="Faretra F."/>
            <person name="Romanazzi G."/>
        </authorList>
    </citation>
    <scope>NUCLEOTIDE SEQUENCE [LARGE SCALE GENOMIC DNA]</scope>
    <source>
        <strain evidence="1 2">Mfrg269</strain>
    </source>
</reference>
<evidence type="ECO:0000313" key="2">
    <source>
        <dbReference type="Proteomes" id="UP000249056"/>
    </source>
</evidence>
<evidence type="ECO:0000313" key="1">
    <source>
        <dbReference type="EMBL" id="RAL62194.1"/>
    </source>
</evidence>
<dbReference type="Proteomes" id="UP000249056">
    <property type="component" value="Unassembled WGS sequence"/>
</dbReference>
<protein>
    <submittedName>
        <fullName evidence="1">Uncharacterized protein</fullName>
    </submittedName>
</protein>